<evidence type="ECO:0008006" key="4">
    <source>
        <dbReference type="Google" id="ProtNLM"/>
    </source>
</evidence>
<proteinExistence type="predicted"/>
<organism evidence="2 3">
    <name type="scientific">Aliishimia ponticola</name>
    <dbReference type="NCBI Taxonomy" id="2499833"/>
    <lineage>
        <taxon>Bacteria</taxon>
        <taxon>Pseudomonadati</taxon>
        <taxon>Pseudomonadota</taxon>
        <taxon>Alphaproteobacteria</taxon>
        <taxon>Rhodobacterales</taxon>
        <taxon>Paracoccaceae</taxon>
        <taxon>Aliishimia</taxon>
    </lineage>
</organism>
<gene>
    <name evidence="2" type="ORF">E4Z66_02705</name>
</gene>
<dbReference type="AlphaFoldDB" id="A0A4S4NJQ1"/>
<sequence length="1189" mass="129628">MNIMYSSRFACLLLSTALVSLPRAADPQDCALPGGQGCQGDIAVTIPAAPNTERAQDVPDLSVDGFDISVDGAAVAQDGTITAGPPRRSARQRVQDIQLQSADVAVTFDGLGVRPRLALGAIGDRSPAPGQTVRLVNQMNYPAFVTRGELRVVEVDSRGRGRVVRTQALSPNGEVTVQAPPEGVTRYYSYRVYDARGRFDETQPLALDDLLGRGAPLIPTQNGDAVEEGIDTAYTRRIPVNGGAVTVTGTNMGAGRNVTTLGEQVRADESGTFVLQRILPTGDHLVHVDVAGGKALSRDVSIPSHDLFYVGIVDLTLHHTIDDDLADASGLPVDRNRETGRIAFYLKGKIKGDVLLTAALDTGEEELGHIFSNLDEKNPRSLIDRIDPDEYYPVYGDDSTSIDDAPTSGKFYVRLEKDASHVVWGTFRSEVGGTEYLRNDRTLYGLQGVYRSKAQTEKGHSRVEAQVYGAQPDTLPQRDVFLGTGGSVYFLQFQDITRGSETLQVEIQDPDTGRVITRRTLVYGVDYDINYVQGLVTLRTPLSGTASDGDLITTSPSGDNNAYLVATYEHTPTLADLDTFSYGGRVQTWATDDLRLGVTVQHEDLGTADQDAYGADILYQPSDRTYLSFEYARTDGRGVDESISVDGGLTGAVVSGITGDGRAYKFNGQADLQELGFGMPGLIGGYFEDRTAGFSTLSYRSANDERLYGLFVELDPSERVSLRFDFDHYEDSAGREITEGGLAVGYQLNERVGLTFGVEHTDEERPGFAEDTGRRTDLALRADVVESERFRWYGYVHGTAEVSGGLERNNRVGLGAEWAFAKNWTALVELSEGNLGTGAQFRFSHADEIGNTTYFGYALDPGRELDGLSLTGKDRGRFVAGATRKINEDVTITGENSYDLFGSRRALTSLYGANYVATERLTFDAAFELGRVTDDIANTDFDRKALSLGATYEDEGLTWRGRIELRRDEGLTSGSDRDADTIAGSFHARYKISESARLLFAIEGVTSDNASASIPDAEYGELTLGYAFRPVDNDRLNILAKYQYVYDMTERSGFTAPSGSNFLTTPRQKAHILSLDSSYDLNPNWTVGGKVGGRWSEQDFDGVFTSNNATLGVLNLRYHAVHKWDFLLEARQLRAEDVGSQFGLLAAAYRHVGNNLKVGVGFNDGAFSDDLSDVTYDDRGVFLNIVGKF</sequence>
<name>A0A4S4NJQ1_9RHOB</name>
<keyword evidence="3" id="KW-1185">Reference proteome</keyword>
<feature type="signal peptide" evidence="1">
    <location>
        <begin position="1"/>
        <end position="25"/>
    </location>
</feature>
<dbReference type="OrthoDB" id="9773411at2"/>
<dbReference type="EMBL" id="SRKY01000001">
    <property type="protein sequence ID" value="THH38498.1"/>
    <property type="molecule type" value="Genomic_DNA"/>
</dbReference>
<reference evidence="2 3" key="1">
    <citation type="submission" date="2019-04" db="EMBL/GenBank/DDBJ databases">
        <title>Shimia ponticola sp. nov., isolated from seawater.</title>
        <authorList>
            <person name="Kim Y.-O."/>
            <person name="Yoon J.-H."/>
        </authorList>
    </citation>
    <scope>NUCLEOTIDE SEQUENCE [LARGE SCALE GENOMIC DNA]</scope>
    <source>
        <strain evidence="2 3">MYP11</strain>
    </source>
</reference>
<dbReference type="Proteomes" id="UP000306602">
    <property type="component" value="Unassembled WGS sequence"/>
</dbReference>
<protein>
    <recommendedName>
        <fullName evidence="4">TonB-dependent receptor</fullName>
    </recommendedName>
</protein>
<comment type="caution">
    <text evidence="2">The sequence shown here is derived from an EMBL/GenBank/DDBJ whole genome shotgun (WGS) entry which is preliminary data.</text>
</comment>
<evidence type="ECO:0000313" key="2">
    <source>
        <dbReference type="EMBL" id="THH38498.1"/>
    </source>
</evidence>
<dbReference type="SUPFAM" id="SSF56935">
    <property type="entry name" value="Porins"/>
    <property type="match status" value="2"/>
</dbReference>
<feature type="chain" id="PRO_5020791406" description="TonB-dependent receptor" evidence="1">
    <location>
        <begin position="26"/>
        <end position="1189"/>
    </location>
</feature>
<evidence type="ECO:0000256" key="1">
    <source>
        <dbReference type="SAM" id="SignalP"/>
    </source>
</evidence>
<accession>A0A4S4NJQ1</accession>
<evidence type="ECO:0000313" key="3">
    <source>
        <dbReference type="Proteomes" id="UP000306602"/>
    </source>
</evidence>
<keyword evidence="1" id="KW-0732">Signal</keyword>
<dbReference type="RefSeq" id="WP_136461391.1">
    <property type="nucleotide sequence ID" value="NZ_SRKY01000001.1"/>
</dbReference>